<dbReference type="PANTHER" id="PTHR45661:SF3">
    <property type="entry name" value="IG-LIKE DOMAIN-CONTAINING PROTEIN"/>
    <property type="match status" value="1"/>
</dbReference>
<dbReference type="InterPro" id="IPR053139">
    <property type="entry name" value="Surface_bspA-like"/>
</dbReference>
<keyword evidence="4" id="KW-1185">Reference proteome</keyword>
<feature type="domain" description="BIG2" evidence="2">
    <location>
        <begin position="1223"/>
        <end position="1299"/>
    </location>
</feature>
<dbReference type="Gene3D" id="2.60.40.1080">
    <property type="match status" value="6"/>
</dbReference>
<dbReference type="InterPro" id="IPR003343">
    <property type="entry name" value="Big_2"/>
</dbReference>
<dbReference type="Pfam" id="PF02368">
    <property type="entry name" value="Big_2"/>
    <property type="match status" value="6"/>
</dbReference>
<gene>
    <name evidence="3" type="ORF">H8704_00900</name>
</gene>
<name>A0ABR7MYP5_9FIRM</name>
<reference evidence="3 4" key="1">
    <citation type="submission" date="2020-08" db="EMBL/GenBank/DDBJ databases">
        <title>Genome public.</title>
        <authorList>
            <person name="Liu C."/>
            <person name="Sun Q."/>
        </authorList>
    </citation>
    <scope>NUCLEOTIDE SEQUENCE [LARGE SCALE GENOMIC DNA]</scope>
    <source>
        <strain evidence="3 4">NSJ-37</strain>
    </source>
</reference>
<protein>
    <submittedName>
        <fullName evidence="3">Leucine-rich repeat protein</fullName>
    </submittedName>
</protein>
<feature type="domain" description="BIG2" evidence="2">
    <location>
        <begin position="1548"/>
        <end position="1623"/>
    </location>
</feature>
<comment type="caution">
    <text evidence="3">The sequence shown here is derived from an EMBL/GenBank/DDBJ whole genome shotgun (WGS) entry which is preliminary data.</text>
</comment>
<organism evidence="3 4">
    <name type="scientific">Jutongia huaianensis</name>
    <dbReference type="NCBI Taxonomy" id="2763668"/>
    <lineage>
        <taxon>Bacteria</taxon>
        <taxon>Bacillati</taxon>
        <taxon>Bacillota</taxon>
        <taxon>Clostridia</taxon>
        <taxon>Lachnospirales</taxon>
        <taxon>Lachnospiraceae</taxon>
        <taxon>Jutongia</taxon>
    </lineage>
</organism>
<sequence>MKKNFGKQVRRRCMSVVLASALVICTPAADTFSAAGIIPGIMQKAKAASGQIDDNQKLNSDIIADATLLAYLRDKTGKGDAATVKDLRSADLKEIVVPADVHDLKGLGYALSMTTLDLSQCKAVEINEDEFNGCTALTTVSLPASVDRIGKNAFNGCTSLEGIDLSNIDYFGASAFGGCSKLTNESIGTMKSTVKEIGTAAFSGCKAITEAKVPVITGENAHMVPAQMFNNCEKLENIIFCDEKLTGIQDQAFAATGALTFGTDRTNKLPDTIESVGQGAFSASKITSIDLKKTKMTWISEDTFMKSMLAEIELPENLTDIRDEAFESCHIEKIVMPNTVEKLGESVFRYAGSLLDVKLSVNITEIPRYAFQKAGTEQFTGDIDNITNWDDLLDNMDGMKVTFNGESSQSKLKKIEGSAFNASTICNEDFLAGLTQLESIGDNGFSYTDFKKVTIPACVTTLGESAFAGMYMMKKVVFAKDSKVTEFPKELFGSSKAATKKMTYADLVLESVQLPDGLKSIGEDCFGNCWALKTIGYSDKMVEGELHFPETLTTIEQKAFESSGFYEITAYDENGVGYADQKKYCLPVYPAGYTSVYIPDSVTSIGNGAFQKCPMMKEIYFGDGLTELPADVCAGCGSYPYKENATTKITEKECLVTPTPVPSGETGKLGETTYHPIEFIGLQKVKLPKNLESIGNNAFKECYALKGFCDDSSKEVNEYLNDKLTEIGNNAFMSCKSLSKITFPSSLETIGDYAFAQTSQDVSCTVTSLSTLKNVSYYQQYTGLKDVSFRFAKNLQSIGKYAFQRSDLSNIDFLSDKIEELPESVCEDCYNLETVSVPETVKKINQNAFKNTYKLDSMKVPLSAEWSDKIFSGVAGFAKRTVTILANPAEKDKSIYNQQENEVDFNCVKNFKDMTVTVTDGMKDQNDKTSDLLNNDSNEFVKVKKEEAADGQFQAISMFGKKMGDAKVRVSGTIRLEGNIHAENNTTALNDACLVLQVSQLYNIHVTQNPIDILEFSADQLASEAGDPVLYLQYGAAKTTGLKASYLAEDSSQETTDSIEWSIDNTEIASIEGTPLPAQTTTPDGAKKGMSTVNIRPGAIGDTKAVVKSSSGKTGECKIRVRIAMDQIALSRRNVGIDVNKEFDLSVDETKYSKDNAELLEKNPGYQDVYRYTSSDEKVVTVDPTTGKAKTVGEGTATIRVTSLVSGKSDTCTVKVQEGYVPSADSVQLSETQLQLFVGDDGVKLTARVLPEESVQNVTWSSSDQSIATVSEDGLVTPVKAGKADITAKAENGKSAVCRVVVSTHVDSVSLDQTEMTMYTGQTVSLKAQVLPEDATDKTMSWTSGDEAVAKVDTSGRVTAVAKGTTTITAESVDGKSASCKITVMTPAASVTLSQEDIVMNVGEQTALTATVLPEDASQSVEWISSNASIATVAGGIVTAIKEGSVNITAKTANGKTAVCKVKVKIPVGSVSLDKAELLLEMGGTATLKAEVLPKEATDKKITWTSSDENIVTVNSSGSVKAVKTGTATITATADGKSAVCTVKVGAVVESVTISATEQTVAMGGTVTLTAGVVPADANQTVEWTSSDETVATVVNGVVTGLKIGTCNITVKAAGGNKMAVCKVTVTAPKVKLLAAKNVKKRAVKIKWKKIDGVAGYQVAVGGKKKFTTKNSIKIKKLKKKKKYAVKVRAYTVSGGKNVYGMWSKAKKVKIKK</sequence>
<dbReference type="InterPro" id="IPR008964">
    <property type="entry name" value="Invasin/intimin_cell_adhesion"/>
</dbReference>
<dbReference type="Gene3D" id="2.60.40.10">
    <property type="entry name" value="Immunoglobulins"/>
    <property type="match status" value="1"/>
</dbReference>
<feature type="domain" description="BIG2" evidence="2">
    <location>
        <begin position="1387"/>
        <end position="1461"/>
    </location>
</feature>
<feature type="chain" id="PRO_5046855365" evidence="1">
    <location>
        <begin position="29"/>
        <end position="1713"/>
    </location>
</feature>
<proteinExistence type="predicted"/>
<feature type="domain" description="BIG2" evidence="2">
    <location>
        <begin position="1467"/>
        <end position="1544"/>
    </location>
</feature>
<dbReference type="Gene3D" id="3.80.10.10">
    <property type="entry name" value="Ribonuclease Inhibitor"/>
    <property type="match status" value="4"/>
</dbReference>
<dbReference type="SMART" id="SM00635">
    <property type="entry name" value="BID_2"/>
    <property type="match status" value="6"/>
</dbReference>
<dbReference type="InterPro" id="IPR032675">
    <property type="entry name" value="LRR_dom_sf"/>
</dbReference>
<accession>A0ABR7MYP5</accession>
<dbReference type="EMBL" id="JACRSX010000001">
    <property type="protein sequence ID" value="MBC8561200.1"/>
    <property type="molecule type" value="Genomic_DNA"/>
</dbReference>
<dbReference type="RefSeq" id="WP_249296940.1">
    <property type="nucleotide sequence ID" value="NZ_JACRSX010000001.1"/>
</dbReference>
<evidence type="ECO:0000259" key="2">
    <source>
        <dbReference type="SMART" id="SM00635"/>
    </source>
</evidence>
<dbReference type="SUPFAM" id="SSF49373">
    <property type="entry name" value="Invasin/intimin cell-adhesion fragments"/>
    <property type="match status" value="6"/>
</dbReference>
<evidence type="ECO:0000313" key="3">
    <source>
        <dbReference type="EMBL" id="MBC8561200.1"/>
    </source>
</evidence>
<feature type="signal peptide" evidence="1">
    <location>
        <begin position="1"/>
        <end position="28"/>
    </location>
</feature>
<dbReference type="Proteomes" id="UP000606193">
    <property type="component" value="Unassembled WGS sequence"/>
</dbReference>
<feature type="domain" description="BIG2" evidence="2">
    <location>
        <begin position="1124"/>
        <end position="1213"/>
    </location>
</feature>
<evidence type="ECO:0000256" key="1">
    <source>
        <dbReference type="SAM" id="SignalP"/>
    </source>
</evidence>
<keyword evidence="1" id="KW-0732">Signal</keyword>
<dbReference type="InterPro" id="IPR013783">
    <property type="entry name" value="Ig-like_fold"/>
</dbReference>
<feature type="domain" description="BIG2" evidence="2">
    <location>
        <begin position="1305"/>
        <end position="1381"/>
    </location>
</feature>
<dbReference type="InterPro" id="IPR026906">
    <property type="entry name" value="LRR_5"/>
</dbReference>
<dbReference type="PANTHER" id="PTHR45661">
    <property type="entry name" value="SURFACE ANTIGEN"/>
    <property type="match status" value="1"/>
</dbReference>
<evidence type="ECO:0000313" key="4">
    <source>
        <dbReference type="Proteomes" id="UP000606193"/>
    </source>
</evidence>
<dbReference type="Pfam" id="PF13306">
    <property type="entry name" value="LRR_5"/>
    <property type="match status" value="6"/>
</dbReference>
<dbReference type="SUPFAM" id="SSF52058">
    <property type="entry name" value="L domain-like"/>
    <property type="match status" value="2"/>
</dbReference>